<name>A0A6A5QT56_AMPQU</name>
<feature type="transmembrane region" description="Helical" evidence="1">
    <location>
        <begin position="759"/>
        <end position="782"/>
    </location>
</feature>
<dbReference type="Pfam" id="PF11915">
    <property type="entry name" value="DUF3433"/>
    <property type="match status" value="2"/>
</dbReference>
<keyword evidence="1" id="KW-1133">Transmembrane helix</keyword>
<organism evidence="2 3">
    <name type="scientific">Ampelomyces quisqualis</name>
    <name type="common">Powdery mildew agent</name>
    <dbReference type="NCBI Taxonomy" id="50730"/>
    <lineage>
        <taxon>Eukaryota</taxon>
        <taxon>Fungi</taxon>
        <taxon>Dikarya</taxon>
        <taxon>Ascomycota</taxon>
        <taxon>Pezizomycotina</taxon>
        <taxon>Dothideomycetes</taxon>
        <taxon>Pleosporomycetidae</taxon>
        <taxon>Pleosporales</taxon>
        <taxon>Pleosporineae</taxon>
        <taxon>Phaeosphaeriaceae</taxon>
        <taxon>Ampelomyces</taxon>
    </lineage>
</organism>
<dbReference type="PANTHER" id="PTHR37544">
    <property type="entry name" value="SPRAY-RELATED"/>
    <property type="match status" value="1"/>
</dbReference>
<dbReference type="PANTHER" id="PTHR37544:SF3">
    <property type="entry name" value="SPRAY"/>
    <property type="match status" value="1"/>
</dbReference>
<evidence type="ECO:0000313" key="2">
    <source>
        <dbReference type="EMBL" id="KAF1918845.1"/>
    </source>
</evidence>
<feature type="transmembrane region" description="Helical" evidence="1">
    <location>
        <begin position="652"/>
        <end position="674"/>
    </location>
</feature>
<keyword evidence="1" id="KW-0812">Transmembrane</keyword>
<feature type="transmembrane region" description="Helical" evidence="1">
    <location>
        <begin position="47"/>
        <end position="69"/>
    </location>
</feature>
<dbReference type="OrthoDB" id="3248909at2759"/>
<keyword evidence="1" id="KW-0472">Membrane</keyword>
<sequence>MFRSVGVAGSTSEDNTISGISKNNNVILSQSGELHETRYWKPPALRAPLLILTIAICWSLIALLEFLLWKSQRDSGLLFAPVIHELSLSDTFLYLYFPTILAVLFSIYWAWIDLETKRMEPYYQLTQENGALGKDSLLLHYPFSFIPLAPVKAFRDRHWPVFWASFAVVLVTWGLVPTQAGIFSVETVTRTTNMTFAVSTSAIPYEKQAKELDVRYAQSVYGIVAANETLPPYMTRNYTLVPFKPRADDGSASERGTYTAPTIMYTLDLECEDVSHKSDNSTSIVYKSKGGCNVDLGLDGNLTMGHKASKSEWSSIKQYTGMYIGYHNGGLADYYLSPLCPKSENTTFYAAFAKSKARPEDPPQDVTAIFCKPRYWRQEVSATVDTITKAPLKVLELAEKQPMEWDTFNTTEFEMNVNAGSGTIRIRSDAMPEGNFPKYWDIVARSNLTLTSKYGDLMPMVGLAVGTGNGGLEDYVGWQGLSKAYTDAYRLLFVRAMVDVLDTNFSSTKEASGQRQAISEAVVLQGLFVHIVVGFLGVVSIATIMLLILSLRRKRNLQTDPSTIASIMAMVANDTLLLSKFADLDCSTLEDLEKVVGPRRYKLNNDESGTNLSDITCADVTDFENGPISSLQQRRDRPSNIVKPVRPLEFSLWLAIPVISLFSLLAIMLGVVYAKARANGLPLPSKNTIVQNILENYIPTAIATLIEPMWILINRLLCLLQPIEELQNCNAKANQSIDTNYSSLPPQLVVFQALRSKHFVLAAVCTMALLANVLAVAFAGLFNQETVNMRHATTFQQLYEPSFASINGNVGPEIRMARSSIQFSPSGAYQGGDGLDVFLITESNLTRNTSLPAWTDSAMFYMPIFDEALHESPSETAQFEAQTTAIGADLDCSQLRVGQNFDATMKNGQISMNVTILDDSGTVSCSSFATNYLNPCMDEPSALEVLVSLAARQNATKREEETCMSSVILGWMRFREGECSGFGSVSIRQNNALFLICRPRLLARPATIRVDARGRLQVPGNHAKGNFADQFNTDNPNVLGQSNKYIFLSLPGFNFHNNSFAADYLNHFIRRVSNDRLLDPSKPVPTLEDVMGPLNKAYSKLFAVWLGRNKERLFVPTAEGGLAPIPGSRLEPEQRVFLSATMFIISEAILCTYVFVAVWVYARRPGRYLARMPTSLASIIALFAASTAVEDMQGTAHLDRKGRARHLEELGARYGYGSFIGAGDGRIHIGIEKVPLVVKPRMNSTWLEQKLPLLRKRTGG</sequence>
<proteinExistence type="predicted"/>
<feature type="transmembrane region" description="Helical" evidence="1">
    <location>
        <begin position="93"/>
        <end position="112"/>
    </location>
</feature>
<keyword evidence="3" id="KW-1185">Reference proteome</keyword>
<feature type="transmembrane region" description="Helical" evidence="1">
    <location>
        <begin position="159"/>
        <end position="176"/>
    </location>
</feature>
<gene>
    <name evidence="2" type="ORF">BDU57DRAFT_511601</name>
</gene>
<evidence type="ECO:0000313" key="3">
    <source>
        <dbReference type="Proteomes" id="UP000800096"/>
    </source>
</evidence>
<evidence type="ECO:0000256" key="1">
    <source>
        <dbReference type="SAM" id="Phobius"/>
    </source>
</evidence>
<protein>
    <submittedName>
        <fullName evidence="2">Uncharacterized protein</fullName>
    </submittedName>
</protein>
<dbReference type="AlphaFoldDB" id="A0A6A5QT56"/>
<dbReference type="EMBL" id="ML979133">
    <property type="protein sequence ID" value="KAF1918845.1"/>
    <property type="molecule type" value="Genomic_DNA"/>
</dbReference>
<accession>A0A6A5QT56</accession>
<feature type="transmembrane region" description="Helical" evidence="1">
    <location>
        <begin position="527"/>
        <end position="549"/>
    </location>
</feature>
<reference evidence="2" key="1">
    <citation type="journal article" date="2020" name="Stud. Mycol.">
        <title>101 Dothideomycetes genomes: a test case for predicting lifestyles and emergence of pathogens.</title>
        <authorList>
            <person name="Haridas S."/>
            <person name="Albert R."/>
            <person name="Binder M."/>
            <person name="Bloem J."/>
            <person name="Labutti K."/>
            <person name="Salamov A."/>
            <person name="Andreopoulos B."/>
            <person name="Baker S."/>
            <person name="Barry K."/>
            <person name="Bills G."/>
            <person name="Bluhm B."/>
            <person name="Cannon C."/>
            <person name="Castanera R."/>
            <person name="Culley D."/>
            <person name="Daum C."/>
            <person name="Ezra D."/>
            <person name="Gonzalez J."/>
            <person name="Henrissat B."/>
            <person name="Kuo A."/>
            <person name="Liang C."/>
            <person name="Lipzen A."/>
            <person name="Lutzoni F."/>
            <person name="Magnuson J."/>
            <person name="Mondo S."/>
            <person name="Nolan M."/>
            <person name="Ohm R."/>
            <person name="Pangilinan J."/>
            <person name="Park H.-J."/>
            <person name="Ramirez L."/>
            <person name="Alfaro M."/>
            <person name="Sun H."/>
            <person name="Tritt A."/>
            <person name="Yoshinaga Y."/>
            <person name="Zwiers L.-H."/>
            <person name="Turgeon B."/>
            <person name="Goodwin S."/>
            <person name="Spatafora J."/>
            <person name="Crous P."/>
            <person name="Grigoriev I."/>
        </authorList>
    </citation>
    <scope>NUCLEOTIDE SEQUENCE</scope>
    <source>
        <strain evidence="2">HMLAC05119</strain>
    </source>
</reference>
<dbReference type="InterPro" id="IPR021840">
    <property type="entry name" value="DUF3433"/>
</dbReference>
<dbReference type="Proteomes" id="UP000800096">
    <property type="component" value="Unassembled WGS sequence"/>
</dbReference>
<feature type="transmembrane region" description="Helical" evidence="1">
    <location>
        <begin position="1136"/>
        <end position="1162"/>
    </location>
</feature>